<dbReference type="PANTHER" id="PTHR38030:SF2">
    <property type="entry name" value="PROTOPORPHYRINOGEN IX DEHYDROGENASE [QUINONE]"/>
    <property type="match status" value="1"/>
</dbReference>
<evidence type="ECO:0000313" key="2">
    <source>
        <dbReference type="EMBL" id="WZO34909.1"/>
    </source>
</evidence>
<feature type="domain" description="Flavodoxin-like" evidence="1">
    <location>
        <begin position="3"/>
        <end position="169"/>
    </location>
</feature>
<dbReference type="SUPFAM" id="SSF52218">
    <property type="entry name" value="Flavoproteins"/>
    <property type="match status" value="1"/>
</dbReference>
<accession>A0AAU6SDH7</accession>
<dbReference type="InterPro" id="IPR008254">
    <property type="entry name" value="Flavodoxin/NO_synth"/>
</dbReference>
<dbReference type="Gene3D" id="3.40.50.360">
    <property type="match status" value="1"/>
</dbReference>
<dbReference type="InterPro" id="IPR026816">
    <property type="entry name" value="Flavodoxin_dom"/>
</dbReference>
<dbReference type="PANTHER" id="PTHR38030">
    <property type="entry name" value="PROTOPORPHYRINOGEN IX DEHYDROGENASE [MENAQUINONE]"/>
    <property type="match status" value="1"/>
</dbReference>
<sequence>MKVLVAYESKYGATEGIAERIGEALRECDLDADVIRCSEVPDVSGYDAFVVGSATYEFNWRKAARTFVTRNAGVLSSRPTWLFSSGPLGTETVDADGKDVLKGAEPKQFADFADLLHPKGAQVFRGAYHHDKIRGADRIVAWMPAIRDVLPEGDFREWDAIDAWAVSIAELLGAAAPRHTPA</sequence>
<dbReference type="AlphaFoldDB" id="A0AAU6SDH7"/>
<dbReference type="Pfam" id="PF12724">
    <property type="entry name" value="Flavodoxin_5"/>
    <property type="match status" value="1"/>
</dbReference>
<reference evidence="2" key="1">
    <citation type="submission" date="2024-04" db="EMBL/GenBank/DDBJ databases">
        <authorList>
            <person name="Roder T."/>
            <person name="Oberhansli S."/>
            <person name="Kreuzer M."/>
        </authorList>
    </citation>
    <scope>NUCLEOTIDE SEQUENCE</scope>
    <source>
        <strain evidence="2">LWS13-1.2</strain>
    </source>
</reference>
<dbReference type="GO" id="GO:0010181">
    <property type="term" value="F:FMN binding"/>
    <property type="evidence" value="ECO:0007669"/>
    <property type="project" value="InterPro"/>
</dbReference>
<gene>
    <name evidence="2" type="ORF">MRBLWS13_002581</name>
</gene>
<dbReference type="InterPro" id="IPR029039">
    <property type="entry name" value="Flavoprotein-like_sf"/>
</dbReference>
<dbReference type="InterPro" id="IPR052200">
    <property type="entry name" value="Protoporphyrinogen_IX_DH"/>
</dbReference>
<dbReference type="EMBL" id="CP151632">
    <property type="protein sequence ID" value="WZO34909.1"/>
    <property type="molecule type" value="Genomic_DNA"/>
</dbReference>
<evidence type="ECO:0000259" key="1">
    <source>
        <dbReference type="PROSITE" id="PS50902"/>
    </source>
</evidence>
<organism evidence="2">
    <name type="scientific">Microbacterium sp. LWS13-1.2</name>
    <dbReference type="NCBI Taxonomy" id="3135264"/>
    <lineage>
        <taxon>Bacteria</taxon>
        <taxon>Bacillati</taxon>
        <taxon>Actinomycetota</taxon>
        <taxon>Actinomycetes</taxon>
        <taxon>Micrococcales</taxon>
        <taxon>Microbacteriaceae</taxon>
        <taxon>Microbacterium</taxon>
    </lineage>
</organism>
<dbReference type="PROSITE" id="PS50902">
    <property type="entry name" value="FLAVODOXIN_LIKE"/>
    <property type="match status" value="1"/>
</dbReference>
<name>A0AAU6SDH7_9MICO</name>
<protein>
    <submittedName>
        <fullName evidence="2">Flavodoxin domain-containing protein</fullName>
    </submittedName>
</protein>
<dbReference type="RefSeq" id="WP_349425762.1">
    <property type="nucleotide sequence ID" value="NZ_CP151632.1"/>
</dbReference>
<dbReference type="GO" id="GO:0070819">
    <property type="term" value="F:menaquinone-dependent protoporphyrinogen oxidase activity"/>
    <property type="evidence" value="ECO:0007669"/>
    <property type="project" value="TreeGrafter"/>
</dbReference>
<dbReference type="GO" id="GO:0006783">
    <property type="term" value="P:heme biosynthetic process"/>
    <property type="evidence" value="ECO:0007669"/>
    <property type="project" value="TreeGrafter"/>
</dbReference>
<proteinExistence type="predicted"/>